<evidence type="ECO:0000313" key="2">
    <source>
        <dbReference type="EMBL" id="JAG51973.1"/>
    </source>
</evidence>
<gene>
    <name evidence="1" type="primary">Plcxd3_0</name>
    <name evidence="1" type="ORF">CM83_37312</name>
</gene>
<dbReference type="GO" id="GO:0008081">
    <property type="term" value="F:phosphoric diester hydrolase activity"/>
    <property type="evidence" value="ECO:0007669"/>
    <property type="project" value="InterPro"/>
</dbReference>
<dbReference type="InterPro" id="IPR017946">
    <property type="entry name" value="PLC-like_Pdiesterase_TIM-brl"/>
</dbReference>
<dbReference type="Gene3D" id="3.20.20.190">
    <property type="entry name" value="Phosphatidylinositol (PI) phosphodiesterase"/>
    <property type="match status" value="1"/>
</dbReference>
<dbReference type="AlphaFoldDB" id="A0A0A9WXA1"/>
<dbReference type="InterPro" id="IPR051057">
    <property type="entry name" value="PI-PLC_domain"/>
</dbReference>
<dbReference type="PANTHER" id="PTHR13593:SF103">
    <property type="entry name" value="RE10370P"/>
    <property type="match status" value="1"/>
</dbReference>
<reference evidence="1" key="1">
    <citation type="journal article" date="2014" name="PLoS ONE">
        <title>Transcriptome-Based Identification of ABC Transporters in the Western Tarnished Plant Bug Lygus hesperus.</title>
        <authorList>
            <person name="Hull J.J."/>
            <person name="Chaney K."/>
            <person name="Geib S.M."/>
            <person name="Fabrick J.A."/>
            <person name="Brent C.S."/>
            <person name="Walsh D."/>
            <person name="Lavine L.C."/>
        </authorList>
    </citation>
    <scope>NUCLEOTIDE SEQUENCE</scope>
</reference>
<dbReference type="EMBL" id="GBHO01030527">
    <property type="protein sequence ID" value="JAG13077.1"/>
    <property type="molecule type" value="Transcribed_RNA"/>
</dbReference>
<dbReference type="GO" id="GO:0006629">
    <property type="term" value="P:lipid metabolic process"/>
    <property type="evidence" value="ECO:0007669"/>
    <property type="project" value="InterPro"/>
</dbReference>
<accession>A0A0A9WXA1</accession>
<dbReference type="PANTHER" id="PTHR13593">
    <property type="match status" value="1"/>
</dbReference>
<dbReference type="SUPFAM" id="SSF51695">
    <property type="entry name" value="PLC-like phosphodiesterases"/>
    <property type="match status" value="1"/>
</dbReference>
<reference evidence="2" key="3">
    <citation type="submission" date="2014-09" db="EMBL/GenBank/DDBJ databases">
        <authorList>
            <person name="Magalhaes I.L.F."/>
            <person name="Oliveira U."/>
            <person name="Santos F.R."/>
            <person name="Vidigal T.H.D.A."/>
            <person name="Brescovit A.D."/>
            <person name="Santos A.J."/>
        </authorList>
    </citation>
    <scope>NUCLEOTIDE SEQUENCE</scope>
</reference>
<proteinExistence type="predicted"/>
<sequence length="315" mass="36082">MADNWESIKSLKLSQVFLPGCHNAGSYQLAYTPFEPNMLDKYVFTQDESVLEQLIHGSRYLDFRIGRYSRVKSLVDLIIQPQESEFWLNHDFVQVNKLLTVLKEINLFLNNTQEIVVVDVHAFPVGFKKRMKSHVELLEYFKLHLGDHLASYTGYETTLEQVRATGKRLILAYNRVSIVHLHYSSVWRPISQKWGDVRSVEDLHKFITRTMSKPHLSGMSAVMAELTPTAWELITDELGGLRTMMDTCNHNVTDWFRDKWGLTTNAVAVDFIRSTGIVSAAIRWNNAKAALLRSIGNETDKIFLANSTSTIDKLT</sequence>
<dbReference type="EMBL" id="GBRD01013853">
    <property type="protein sequence ID" value="JAG51973.1"/>
    <property type="molecule type" value="Transcribed_RNA"/>
</dbReference>
<reference evidence="1" key="2">
    <citation type="submission" date="2014-07" db="EMBL/GenBank/DDBJ databases">
        <authorList>
            <person name="Hull J."/>
        </authorList>
    </citation>
    <scope>NUCLEOTIDE SEQUENCE</scope>
</reference>
<organism evidence="1">
    <name type="scientific">Lygus hesperus</name>
    <name type="common">Western plant bug</name>
    <dbReference type="NCBI Taxonomy" id="30085"/>
    <lineage>
        <taxon>Eukaryota</taxon>
        <taxon>Metazoa</taxon>
        <taxon>Ecdysozoa</taxon>
        <taxon>Arthropoda</taxon>
        <taxon>Hexapoda</taxon>
        <taxon>Insecta</taxon>
        <taxon>Pterygota</taxon>
        <taxon>Neoptera</taxon>
        <taxon>Paraneoptera</taxon>
        <taxon>Hemiptera</taxon>
        <taxon>Heteroptera</taxon>
        <taxon>Panheteroptera</taxon>
        <taxon>Cimicomorpha</taxon>
        <taxon>Miridae</taxon>
        <taxon>Mirini</taxon>
        <taxon>Lygus</taxon>
    </lineage>
</organism>
<protein>
    <submittedName>
        <fullName evidence="1">PI-PLC X domain-containing protein 3</fullName>
    </submittedName>
</protein>
<evidence type="ECO:0000313" key="1">
    <source>
        <dbReference type="EMBL" id="JAG13077.1"/>
    </source>
</evidence>
<name>A0A0A9WXA1_LYGHE</name>